<feature type="domain" description="EGF-like" evidence="3">
    <location>
        <begin position="371"/>
        <end position="402"/>
    </location>
</feature>
<keyword evidence="1" id="KW-0812">Transmembrane</keyword>
<reference evidence="5" key="1">
    <citation type="journal article" date="2006" name="PLoS Biol.">
        <title>Macronuclear genome sequence of the ciliate Tetrahymena thermophila, a model eukaryote.</title>
        <authorList>
            <person name="Eisen J.A."/>
            <person name="Coyne R.S."/>
            <person name="Wu M."/>
            <person name="Wu D."/>
            <person name="Thiagarajan M."/>
            <person name="Wortman J.R."/>
            <person name="Badger J.H."/>
            <person name="Ren Q."/>
            <person name="Amedeo P."/>
            <person name="Jones K.M."/>
            <person name="Tallon L.J."/>
            <person name="Delcher A.L."/>
            <person name="Salzberg S.L."/>
            <person name="Silva J.C."/>
            <person name="Haas B.J."/>
            <person name="Majoros W.H."/>
            <person name="Farzad M."/>
            <person name="Carlton J.M."/>
            <person name="Smith R.K. Jr."/>
            <person name="Garg J."/>
            <person name="Pearlman R.E."/>
            <person name="Karrer K.M."/>
            <person name="Sun L."/>
            <person name="Manning G."/>
            <person name="Elde N.C."/>
            <person name="Turkewitz A.P."/>
            <person name="Asai D.J."/>
            <person name="Wilkes D.E."/>
            <person name="Wang Y."/>
            <person name="Cai H."/>
            <person name="Collins K."/>
            <person name="Stewart B.A."/>
            <person name="Lee S.R."/>
            <person name="Wilamowska K."/>
            <person name="Weinberg Z."/>
            <person name="Ruzzo W.L."/>
            <person name="Wloga D."/>
            <person name="Gaertig J."/>
            <person name="Frankel J."/>
            <person name="Tsao C.-C."/>
            <person name="Gorovsky M.A."/>
            <person name="Keeling P.J."/>
            <person name="Waller R.F."/>
            <person name="Patron N.J."/>
            <person name="Cherry J.M."/>
            <person name="Stover N.A."/>
            <person name="Krieger C.J."/>
            <person name="del Toro C."/>
            <person name="Ryder H.F."/>
            <person name="Williamson S.C."/>
            <person name="Barbeau R.A."/>
            <person name="Hamilton E.P."/>
            <person name="Orias E."/>
        </authorList>
    </citation>
    <scope>NUCLEOTIDE SEQUENCE [LARGE SCALE GENOMIC DNA]</scope>
    <source>
        <strain evidence="5">SB210</strain>
    </source>
</reference>
<evidence type="ECO:0000313" key="4">
    <source>
        <dbReference type="EMBL" id="EAR93939.2"/>
    </source>
</evidence>
<feature type="transmembrane region" description="Helical" evidence="1">
    <location>
        <begin position="985"/>
        <end position="1006"/>
    </location>
</feature>
<dbReference type="Proteomes" id="UP000009168">
    <property type="component" value="Unassembled WGS sequence"/>
</dbReference>
<dbReference type="SMART" id="SM00181">
    <property type="entry name" value="EGF"/>
    <property type="match status" value="5"/>
</dbReference>
<feature type="domain" description="EGF-like" evidence="3">
    <location>
        <begin position="471"/>
        <end position="504"/>
    </location>
</feature>
<evidence type="ECO:0000259" key="3">
    <source>
        <dbReference type="SMART" id="SM00181"/>
    </source>
</evidence>
<dbReference type="InParanoid" id="Q23C29"/>
<proteinExistence type="predicted"/>
<dbReference type="Gene3D" id="2.60.40.2080">
    <property type="match status" value="1"/>
</dbReference>
<feature type="signal peptide" evidence="2">
    <location>
        <begin position="1"/>
        <end position="23"/>
    </location>
</feature>
<dbReference type="SMART" id="SM00261">
    <property type="entry name" value="FU"/>
    <property type="match status" value="8"/>
</dbReference>
<feature type="transmembrane region" description="Helical" evidence="1">
    <location>
        <begin position="1018"/>
        <end position="1039"/>
    </location>
</feature>
<dbReference type="InterPro" id="IPR019019">
    <property type="entry name" value="H-type_lectin_domain"/>
</dbReference>
<feature type="domain" description="EGF-like" evidence="3">
    <location>
        <begin position="588"/>
        <end position="629"/>
    </location>
</feature>
<dbReference type="GO" id="GO:0030246">
    <property type="term" value="F:carbohydrate binding"/>
    <property type="evidence" value="ECO:0007669"/>
    <property type="project" value="InterPro"/>
</dbReference>
<sequence length="1283" mass="147649">MRIPYFLFQICQILIFLLVQNKAQLTYKQSDRAQIMYVQALSSTLSAYDQTTATFNFPQPFQNTPKVILNVQSYYTYINFPQSYKLQVQTVTLTSVTVKVESFGTDIYELNIGILAVDYPNALVFTKSLTSGQSVVHKVDQKIQSYITFFTSFQANSCIQLEFNLDSTQQDDQSISVQASNFSCLSSLDYNILVIYYDITNFPDMPFYSYKSSIFSDNISSENYVKTNLQSPDTGFYGLKDMKIGSLLKFGIFFYPSNQSQPIQNGSYVFHTSRGSYIVYYANSQVFDLQKLQCPPDQYLYKQSCIISPYNGIYCQNNPNVCFDCDSNCLTCQNSATYCLKCLSPLYFYNNKCFNSIQPGTFCDVNYICQTCNLSSCSTCIGDANFCTSCISGYYFYNNKCTQNQPNQTYCKYSASLKYYECFPCDSKCNKCSGPFYNQCSECINQVYFYSQSCTIDQPQQTICTNYICQPCFSLCQTCSGVNQNQCLTCINNYSLNSNTNQCEISSCQDGYFPDKNLNTCLKCQLGCSKCSSYSVCSECASIKDSQGIIQTYILDTQHQSCYLNCPNGKYFDLQTRQCTSCDKSCLTCNGKTNQNCLSCINGAQVNSQGMCKCINKNVGFSSDFTQCIPCQINYCSQCFYSNTCEVCQQYALFDPKQNQCVCMSGYFYSSSYQKCIKCIQTSCQNCLSDGKTCTKCQSGFLLSKYSTCVYCNNYQYSSDGKSCDSKCPNLCEVCVNGKQCVQYSRDEPDVIPNQLCHYSCSGCSGLTKFDCLDCSSKTRLYNNISKKCECIQGYLESNQKDCAKIQQVEPFIQNMSQKINHSFYFAQSALIFFSFSPSLTYSYQLQQFIGNIYYINNKDKNSKNLFSQYTKYNLNNIYSFKKSSQSPSNEAQQNSRHLRESHVKDINDQEYLSSDIEIITLRDNQKKISEQLIIKSNLDNQSQMKDQIQIRNLQENNNNQFPIVSQQEDQLEVLMQSKFFNASIIPLLTTLTLFFLSLLIHIYQYKAKRQIKFSHILRWNSVLFMIQINSNYLLMSSFNIELQYQDTLDIIMLIIFGAFYSLLLVLITIKIYKGNYYGKSFFLINYFYSDQNIYSKYYFVLMQIKQIIICMIFSFSKTRFAYSIWSIVAIQIADIVIKFIKKPFKYLFDFYTTLLLDGIFCILMLLFGIVLNTQNESSKVSCYTIIFILLMLTTFTNIVVIIYKVTILIINRRKANKMENLKQQNYKNEQSQIKKTLNRLNLKKKSFDQLEMSFKVVKWQKNPLTKSRLSSQNYSLEQSLSS</sequence>
<feature type="transmembrane region" description="Helical" evidence="1">
    <location>
        <begin position="1094"/>
        <end position="1115"/>
    </location>
</feature>
<gene>
    <name evidence="4" type="ORF">TTHERM_00224540</name>
</gene>
<feature type="transmembrane region" description="Helical" evidence="1">
    <location>
        <begin position="1121"/>
        <end position="1141"/>
    </location>
</feature>
<evidence type="ECO:0000256" key="2">
    <source>
        <dbReference type="SAM" id="SignalP"/>
    </source>
</evidence>
<dbReference type="Pfam" id="PF09458">
    <property type="entry name" value="H_lectin"/>
    <property type="match status" value="1"/>
</dbReference>
<keyword evidence="1" id="KW-0472">Membrane</keyword>
<keyword evidence="5" id="KW-1185">Reference proteome</keyword>
<protein>
    <submittedName>
        <fullName evidence="4">H-type lectin domain protein</fullName>
    </submittedName>
</protein>
<dbReference type="CDD" id="cd00064">
    <property type="entry name" value="FU"/>
    <property type="match status" value="1"/>
</dbReference>
<keyword evidence="2" id="KW-0732">Signal</keyword>
<keyword evidence="1" id="KW-1133">Transmembrane helix</keyword>
<feature type="domain" description="EGF-like" evidence="3">
    <location>
        <begin position="678"/>
        <end position="710"/>
    </location>
</feature>
<name>Q23C29_TETTS</name>
<dbReference type="InterPro" id="IPR000742">
    <property type="entry name" value="EGF"/>
</dbReference>
<evidence type="ECO:0000313" key="5">
    <source>
        <dbReference type="Proteomes" id="UP000009168"/>
    </source>
</evidence>
<dbReference type="SUPFAM" id="SSF57184">
    <property type="entry name" value="Growth factor receptor domain"/>
    <property type="match status" value="3"/>
</dbReference>
<feature type="chain" id="PRO_5004201730" evidence="2">
    <location>
        <begin position="24"/>
        <end position="1283"/>
    </location>
</feature>
<dbReference type="GO" id="GO:0007155">
    <property type="term" value="P:cell adhesion"/>
    <property type="evidence" value="ECO:0007669"/>
    <property type="project" value="InterPro"/>
</dbReference>
<dbReference type="InterPro" id="IPR037221">
    <property type="entry name" value="H-type_lectin_dom_sf"/>
</dbReference>
<organism evidence="4 5">
    <name type="scientific">Tetrahymena thermophila (strain SB210)</name>
    <dbReference type="NCBI Taxonomy" id="312017"/>
    <lineage>
        <taxon>Eukaryota</taxon>
        <taxon>Sar</taxon>
        <taxon>Alveolata</taxon>
        <taxon>Ciliophora</taxon>
        <taxon>Intramacronucleata</taxon>
        <taxon>Oligohymenophorea</taxon>
        <taxon>Hymenostomatida</taxon>
        <taxon>Tetrahymenina</taxon>
        <taxon>Tetrahymenidae</taxon>
        <taxon>Tetrahymena</taxon>
    </lineage>
</organism>
<dbReference type="RefSeq" id="XP_001014184.2">
    <property type="nucleotide sequence ID" value="XM_001014184.2"/>
</dbReference>
<dbReference type="EMBL" id="GG662718">
    <property type="protein sequence ID" value="EAR93939.2"/>
    <property type="molecule type" value="Genomic_DNA"/>
</dbReference>
<evidence type="ECO:0000256" key="1">
    <source>
        <dbReference type="SAM" id="Phobius"/>
    </source>
</evidence>
<accession>Q23C29</accession>
<feature type="transmembrane region" description="Helical" evidence="1">
    <location>
        <begin position="1148"/>
        <end position="1172"/>
    </location>
</feature>
<dbReference type="HOGENOM" id="CLU_011136_1_0_1"/>
<dbReference type="KEGG" id="tet:TTHERM_00224540"/>
<dbReference type="eggNOG" id="KOG3525">
    <property type="taxonomic scope" value="Eukaryota"/>
</dbReference>
<feature type="transmembrane region" description="Helical" evidence="1">
    <location>
        <begin position="1184"/>
        <end position="1211"/>
    </location>
</feature>
<dbReference type="InterPro" id="IPR006212">
    <property type="entry name" value="Furin_repeat"/>
</dbReference>
<dbReference type="Gene3D" id="2.10.220.10">
    <property type="entry name" value="Hormone Receptor, Insulin-like Growth Factor Receptor 1, Chain A, domain 2"/>
    <property type="match status" value="4"/>
</dbReference>
<feature type="transmembrane region" description="Helical" evidence="1">
    <location>
        <begin position="1051"/>
        <end position="1073"/>
    </location>
</feature>
<feature type="domain" description="EGF-like" evidence="3">
    <location>
        <begin position="763"/>
        <end position="804"/>
    </location>
</feature>
<dbReference type="GeneID" id="7823432"/>
<dbReference type="OrthoDB" id="286906at2759"/>
<dbReference type="InterPro" id="IPR009030">
    <property type="entry name" value="Growth_fac_rcpt_cys_sf"/>
</dbReference>
<dbReference type="SUPFAM" id="SSF141086">
    <property type="entry name" value="Agglutinin HPA-like"/>
    <property type="match status" value="1"/>
</dbReference>